<dbReference type="PROSITE" id="PS50213">
    <property type="entry name" value="FAS1"/>
    <property type="match status" value="2"/>
</dbReference>
<dbReference type="InterPro" id="IPR036378">
    <property type="entry name" value="FAS1_dom_sf"/>
</dbReference>
<feature type="domain" description="FAS1" evidence="2">
    <location>
        <begin position="21"/>
        <end position="173"/>
    </location>
</feature>
<evidence type="ECO:0000313" key="4">
    <source>
        <dbReference type="Proteomes" id="UP000053477"/>
    </source>
</evidence>
<evidence type="ECO:0000259" key="2">
    <source>
        <dbReference type="PROSITE" id="PS50213"/>
    </source>
</evidence>
<dbReference type="SMART" id="SM00554">
    <property type="entry name" value="FAS1"/>
    <property type="match status" value="2"/>
</dbReference>
<keyword evidence="1" id="KW-0732">Signal</keyword>
<keyword evidence="4" id="KW-1185">Reference proteome</keyword>
<sequence>MHSASSLSLALMLAVGASAQNYSYLSSLNQQLTTMGLYSLVDAINSIQSTNAGQRLFSQLDNTEQLFFAPNEGAFNGEFWNVSSDPELLANVLSYHVLPGNFDTTQNYPNTTIGRTLLGQSSGLTFLEGNRNQALAWSNTDGDTRILNQNTEVKVVGQGNFDKLTIRVIDAIIDLPGPFSWAVDANNLYSFQDALQNAGLYDTLNSMRGVTIFAPTDDAFNSVQQNLDSLSNNYAEMSAILNNHYIAGDSVYTGNFQGGMRPYSAGGEQYSSSFNQNGQYITMGNVTARIVTPDIILENGVLHVIDHVFLNDQVNQGAASSFASSASSAATASTTMTGPIGYTPTSSNGSSSAANGRIEIPLRAFGLSALLGALGVVAGTMLVL</sequence>
<feature type="domain" description="FAS1" evidence="2">
    <location>
        <begin position="175"/>
        <end position="309"/>
    </location>
</feature>
<evidence type="ECO:0000313" key="3">
    <source>
        <dbReference type="EMBL" id="KLO17864.1"/>
    </source>
</evidence>
<dbReference type="STRING" id="27342.A0A0H2S1I1"/>
<dbReference type="GO" id="GO:0005615">
    <property type="term" value="C:extracellular space"/>
    <property type="evidence" value="ECO:0007669"/>
    <property type="project" value="TreeGrafter"/>
</dbReference>
<feature type="signal peptide" evidence="1">
    <location>
        <begin position="1"/>
        <end position="19"/>
    </location>
</feature>
<dbReference type="AlphaFoldDB" id="A0A0H2S1I1"/>
<protein>
    <submittedName>
        <fullName evidence="3">Fasciclin-domain-containing protein</fullName>
    </submittedName>
</protein>
<dbReference type="GO" id="GO:0016236">
    <property type="term" value="P:macroautophagy"/>
    <property type="evidence" value="ECO:0007669"/>
    <property type="project" value="TreeGrafter"/>
</dbReference>
<dbReference type="SUPFAM" id="SSF82153">
    <property type="entry name" value="FAS1 domain"/>
    <property type="match status" value="2"/>
</dbReference>
<dbReference type="InterPro" id="IPR050904">
    <property type="entry name" value="Adhesion/Biosynth-related"/>
</dbReference>
<dbReference type="GO" id="GO:0000329">
    <property type="term" value="C:fungal-type vacuole membrane"/>
    <property type="evidence" value="ECO:0007669"/>
    <property type="project" value="TreeGrafter"/>
</dbReference>
<gene>
    <name evidence="3" type="ORF">SCHPADRAFT_820750</name>
</gene>
<dbReference type="PANTHER" id="PTHR10900:SF77">
    <property type="entry name" value="FI19380P1"/>
    <property type="match status" value="1"/>
</dbReference>
<dbReference type="InParanoid" id="A0A0H2S1I1"/>
<name>A0A0H2S1I1_9AGAM</name>
<accession>A0A0H2S1I1</accession>
<dbReference type="Proteomes" id="UP000053477">
    <property type="component" value="Unassembled WGS sequence"/>
</dbReference>
<dbReference type="EMBL" id="KQ085900">
    <property type="protein sequence ID" value="KLO17864.1"/>
    <property type="molecule type" value="Genomic_DNA"/>
</dbReference>
<dbReference type="OrthoDB" id="286301at2759"/>
<dbReference type="PANTHER" id="PTHR10900">
    <property type="entry name" value="PERIOSTIN-RELATED"/>
    <property type="match status" value="1"/>
</dbReference>
<dbReference type="InterPro" id="IPR000782">
    <property type="entry name" value="FAS1_domain"/>
</dbReference>
<feature type="chain" id="PRO_5005202333" evidence="1">
    <location>
        <begin position="20"/>
        <end position="384"/>
    </location>
</feature>
<evidence type="ECO:0000256" key="1">
    <source>
        <dbReference type="SAM" id="SignalP"/>
    </source>
</evidence>
<proteinExistence type="predicted"/>
<organism evidence="3 4">
    <name type="scientific">Schizopora paradoxa</name>
    <dbReference type="NCBI Taxonomy" id="27342"/>
    <lineage>
        <taxon>Eukaryota</taxon>
        <taxon>Fungi</taxon>
        <taxon>Dikarya</taxon>
        <taxon>Basidiomycota</taxon>
        <taxon>Agaricomycotina</taxon>
        <taxon>Agaricomycetes</taxon>
        <taxon>Hymenochaetales</taxon>
        <taxon>Schizoporaceae</taxon>
        <taxon>Schizopora</taxon>
    </lineage>
</organism>
<dbReference type="Pfam" id="PF02469">
    <property type="entry name" value="Fasciclin"/>
    <property type="match status" value="2"/>
</dbReference>
<reference evidence="3 4" key="1">
    <citation type="submission" date="2015-04" db="EMBL/GenBank/DDBJ databases">
        <title>Complete genome sequence of Schizopora paradoxa KUC8140, a cosmopolitan wood degrader in East Asia.</title>
        <authorList>
            <consortium name="DOE Joint Genome Institute"/>
            <person name="Min B."/>
            <person name="Park H."/>
            <person name="Jang Y."/>
            <person name="Kim J.-J."/>
            <person name="Kim K.H."/>
            <person name="Pangilinan J."/>
            <person name="Lipzen A."/>
            <person name="Riley R."/>
            <person name="Grigoriev I.V."/>
            <person name="Spatafora J.W."/>
            <person name="Choi I.-G."/>
        </authorList>
    </citation>
    <scope>NUCLEOTIDE SEQUENCE [LARGE SCALE GENOMIC DNA]</scope>
    <source>
        <strain evidence="3 4">KUC8140</strain>
    </source>
</reference>
<dbReference type="Gene3D" id="2.30.180.10">
    <property type="entry name" value="FAS1 domain"/>
    <property type="match status" value="2"/>
</dbReference>